<name>A0A1C6YYA8_HAFAL</name>
<dbReference type="SMART" id="SM00388">
    <property type="entry name" value="HisKA"/>
    <property type="match status" value="1"/>
</dbReference>
<dbReference type="InterPro" id="IPR017055">
    <property type="entry name" value="Sig_transdc_His_kinase_DctB"/>
</dbReference>
<dbReference type="PANTHER" id="PTHR43065">
    <property type="entry name" value="SENSOR HISTIDINE KINASE"/>
    <property type="match status" value="1"/>
</dbReference>
<dbReference type="GO" id="GO:0005886">
    <property type="term" value="C:plasma membrane"/>
    <property type="evidence" value="ECO:0007669"/>
    <property type="project" value="UniProtKB-SubCell"/>
</dbReference>
<gene>
    <name evidence="15" type="ORF">BN1044_01328</name>
</gene>
<accession>A0A1C6YYA8</accession>
<sequence length="610" mass="68844">MPQHHQHNQILRDPKLQQFVLIVIIFSLVLIYSCYVIVNEVKNQKILLRQQLNEIGLALNLSVQRYEFMPYSLSRDEKIINLLREKDAKKQTKEMNRYLKSIQVRTGALSIYIIDLGGNIISSSDFGQCESAIGCNVSHRPYFINADTDNTIGYFGVGVSNGIPGYFLVNSISWNGEKIGAISVKVNLDDLINTRGGEGEIILLDQHDIIASSSNPNWFYHSISPLPKLQYQKISEEQRYRVNDIPMLDYRNIIKENDDSWIVSVAKKYYMASESYVSDINMTLVRLLPMSAIFKAIWPKIGGIIATFAFCAILFKIIVQRNKILSLKIEKQQALKKKNRSLENLVMLRTYELAKKTINLEAEIKERVNSENILRNMQKELLHNEKLAAIGQLSAGLAHEINQPLAAISMISANTMRFIEIGEWEEARSNLARIARLVDFIGQLSNQLRTFSRVGDDSISSVSLKISIDNAMLLLSHKFKKNNFTFTRIPPSSEIYCLCNNLRLEQVLVNLISNALDAISHENSAGNITAKWYKDGDSAVIEIEDNGPGIPLNVIEHIFEPFFTTKISHGLGLGLAISADIIKSFKGSLSAVNVETGARFIIRLPLHKDN</sequence>
<dbReference type="OrthoDB" id="9772100at2"/>
<keyword evidence="7 13" id="KW-0812">Transmembrane</keyword>
<evidence type="ECO:0000256" key="4">
    <source>
        <dbReference type="ARBA" id="ARBA00022475"/>
    </source>
</evidence>
<evidence type="ECO:0000256" key="10">
    <source>
        <dbReference type="ARBA" id="ARBA00022840"/>
    </source>
</evidence>
<comment type="catalytic activity">
    <reaction evidence="1">
        <text>ATP + protein L-histidine = ADP + protein N-phospho-L-histidine.</text>
        <dbReference type="EC" id="2.7.13.3"/>
    </reaction>
</comment>
<keyword evidence="9 15" id="KW-0418">Kinase</keyword>
<dbReference type="Proteomes" id="UP000094844">
    <property type="component" value="Unassembled WGS sequence"/>
</dbReference>
<keyword evidence="4" id="KW-1003">Cell membrane</keyword>
<feature type="transmembrane region" description="Helical" evidence="13">
    <location>
        <begin position="297"/>
        <end position="319"/>
    </location>
</feature>
<dbReference type="Gene3D" id="3.30.450.20">
    <property type="entry name" value="PAS domain"/>
    <property type="match status" value="2"/>
</dbReference>
<keyword evidence="11 13" id="KW-1133">Transmembrane helix</keyword>
<dbReference type="SUPFAM" id="SSF103190">
    <property type="entry name" value="Sensory domain-like"/>
    <property type="match status" value="1"/>
</dbReference>
<evidence type="ECO:0000256" key="6">
    <source>
        <dbReference type="ARBA" id="ARBA00022679"/>
    </source>
</evidence>
<dbReference type="PIRSF" id="PIRSF036431">
    <property type="entry name" value="STHK_DctB"/>
    <property type="match status" value="1"/>
</dbReference>
<dbReference type="InterPro" id="IPR036097">
    <property type="entry name" value="HisK_dim/P_sf"/>
</dbReference>
<dbReference type="InterPro" id="IPR003661">
    <property type="entry name" value="HisK_dim/P_dom"/>
</dbReference>
<dbReference type="Gene3D" id="3.30.565.10">
    <property type="entry name" value="Histidine kinase-like ATPase, C-terminal domain"/>
    <property type="match status" value="1"/>
</dbReference>
<keyword evidence="5" id="KW-0597">Phosphoprotein</keyword>
<dbReference type="SMART" id="SM00387">
    <property type="entry name" value="HATPase_c"/>
    <property type="match status" value="1"/>
</dbReference>
<dbReference type="RefSeq" id="WP_072308039.1">
    <property type="nucleotide sequence ID" value="NZ_FMIQ01000024.1"/>
</dbReference>
<dbReference type="InterPro" id="IPR003594">
    <property type="entry name" value="HATPase_dom"/>
</dbReference>
<keyword evidence="6 15" id="KW-0808">Transferase</keyword>
<evidence type="ECO:0000256" key="7">
    <source>
        <dbReference type="ARBA" id="ARBA00022692"/>
    </source>
</evidence>
<evidence type="ECO:0000259" key="14">
    <source>
        <dbReference type="PROSITE" id="PS50109"/>
    </source>
</evidence>
<keyword evidence="8" id="KW-0547">Nucleotide-binding</keyword>
<dbReference type="InterPro" id="IPR004358">
    <property type="entry name" value="Sig_transdc_His_kin-like_C"/>
</dbReference>
<keyword evidence="13" id="KW-0472">Membrane</keyword>
<keyword evidence="10" id="KW-0067">ATP-binding</keyword>
<evidence type="ECO:0000256" key="2">
    <source>
        <dbReference type="ARBA" id="ARBA00004651"/>
    </source>
</evidence>
<comment type="subcellular location">
    <subcellularLocation>
        <location evidence="2">Cell membrane</location>
        <topology evidence="2">Multi-pass membrane protein</topology>
    </subcellularLocation>
</comment>
<feature type="domain" description="Histidine kinase" evidence="14">
    <location>
        <begin position="396"/>
        <end position="608"/>
    </location>
</feature>
<dbReference type="GO" id="GO:0000155">
    <property type="term" value="F:phosphorelay sensor kinase activity"/>
    <property type="evidence" value="ECO:0007669"/>
    <property type="project" value="InterPro"/>
</dbReference>
<dbReference type="CDD" id="cd00082">
    <property type="entry name" value="HisKA"/>
    <property type="match status" value="1"/>
</dbReference>
<dbReference type="InterPro" id="IPR036890">
    <property type="entry name" value="HATPase_C_sf"/>
</dbReference>
<evidence type="ECO:0000256" key="5">
    <source>
        <dbReference type="ARBA" id="ARBA00022553"/>
    </source>
</evidence>
<dbReference type="InterPro" id="IPR029151">
    <property type="entry name" value="Sensor-like_sf"/>
</dbReference>
<organism evidence="15 16">
    <name type="scientific">Hafnia alvei</name>
    <dbReference type="NCBI Taxonomy" id="569"/>
    <lineage>
        <taxon>Bacteria</taxon>
        <taxon>Pseudomonadati</taxon>
        <taxon>Pseudomonadota</taxon>
        <taxon>Gammaproteobacteria</taxon>
        <taxon>Enterobacterales</taxon>
        <taxon>Hafniaceae</taxon>
        <taxon>Hafnia</taxon>
    </lineage>
</organism>
<evidence type="ECO:0000256" key="11">
    <source>
        <dbReference type="ARBA" id="ARBA00022989"/>
    </source>
</evidence>
<evidence type="ECO:0000256" key="8">
    <source>
        <dbReference type="ARBA" id="ARBA00022741"/>
    </source>
</evidence>
<evidence type="ECO:0000256" key="9">
    <source>
        <dbReference type="ARBA" id="ARBA00022777"/>
    </source>
</evidence>
<evidence type="ECO:0000256" key="12">
    <source>
        <dbReference type="ARBA" id="ARBA00023012"/>
    </source>
</evidence>
<dbReference type="EMBL" id="FMIQ01000024">
    <property type="protein sequence ID" value="SCM51860.1"/>
    <property type="molecule type" value="Genomic_DNA"/>
</dbReference>
<evidence type="ECO:0000313" key="16">
    <source>
        <dbReference type="Proteomes" id="UP000094844"/>
    </source>
</evidence>
<reference evidence="15 16" key="1">
    <citation type="submission" date="2016-09" db="EMBL/GenBank/DDBJ databases">
        <authorList>
            <person name="Capua I."/>
            <person name="De Benedictis P."/>
            <person name="Joannis T."/>
            <person name="Lombin L.H."/>
            <person name="Cattoli G."/>
        </authorList>
    </citation>
    <scope>NUCLEOTIDE SEQUENCE [LARGE SCALE GENOMIC DNA]</scope>
    <source>
        <strain evidence="15 16">GB001</strain>
    </source>
</reference>
<protein>
    <recommendedName>
        <fullName evidence="3">histidine kinase</fullName>
        <ecNumber evidence="3">2.7.13.3</ecNumber>
    </recommendedName>
</protein>
<evidence type="ECO:0000256" key="3">
    <source>
        <dbReference type="ARBA" id="ARBA00012438"/>
    </source>
</evidence>
<evidence type="ECO:0000313" key="15">
    <source>
        <dbReference type="EMBL" id="SCM51860.1"/>
    </source>
</evidence>
<dbReference type="EC" id="2.7.13.3" evidence="3"/>
<feature type="transmembrane region" description="Helical" evidence="13">
    <location>
        <begin position="20"/>
        <end position="38"/>
    </location>
</feature>
<dbReference type="Pfam" id="PF02518">
    <property type="entry name" value="HATPase_c"/>
    <property type="match status" value="1"/>
</dbReference>
<proteinExistence type="predicted"/>
<dbReference type="PROSITE" id="PS50109">
    <property type="entry name" value="HIS_KIN"/>
    <property type="match status" value="1"/>
</dbReference>
<dbReference type="InterPro" id="IPR005467">
    <property type="entry name" value="His_kinase_dom"/>
</dbReference>
<dbReference type="Gene3D" id="1.10.287.130">
    <property type="match status" value="1"/>
</dbReference>
<dbReference type="PRINTS" id="PR00344">
    <property type="entry name" value="BCTRLSENSOR"/>
</dbReference>
<keyword evidence="12" id="KW-0902">Two-component regulatory system</keyword>
<dbReference type="PANTHER" id="PTHR43065:SF46">
    <property type="entry name" value="C4-DICARBOXYLATE TRANSPORT SENSOR PROTEIN DCTB"/>
    <property type="match status" value="1"/>
</dbReference>
<dbReference type="AlphaFoldDB" id="A0A1C6YYA8"/>
<dbReference type="Pfam" id="PF00512">
    <property type="entry name" value="HisKA"/>
    <property type="match status" value="1"/>
</dbReference>
<evidence type="ECO:0000256" key="1">
    <source>
        <dbReference type="ARBA" id="ARBA00000085"/>
    </source>
</evidence>
<dbReference type="SUPFAM" id="SSF55874">
    <property type="entry name" value="ATPase domain of HSP90 chaperone/DNA topoisomerase II/histidine kinase"/>
    <property type="match status" value="1"/>
</dbReference>
<dbReference type="GO" id="GO:0005524">
    <property type="term" value="F:ATP binding"/>
    <property type="evidence" value="ECO:0007669"/>
    <property type="project" value="UniProtKB-KW"/>
</dbReference>
<evidence type="ECO:0000256" key="13">
    <source>
        <dbReference type="SAM" id="Phobius"/>
    </source>
</evidence>
<dbReference type="SUPFAM" id="SSF47384">
    <property type="entry name" value="Homodimeric domain of signal transducing histidine kinase"/>
    <property type="match status" value="1"/>
</dbReference>